<dbReference type="Proteomes" id="UP000447434">
    <property type="component" value="Chromosome 1"/>
</dbReference>
<evidence type="ECO:0000256" key="1">
    <source>
        <dbReference type="SAM" id="MobiDB-lite"/>
    </source>
</evidence>
<dbReference type="AlphaFoldDB" id="A0A6A5PRN4"/>
<organism evidence="3 4">
    <name type="scientific">Lupinus albus</name>
    <name type="common">White lupine</name>
    <name type="synonym">Lupinus termis</name>
    <dbReference type="NCBI Taxonomy" id="3870"/>
    <lineage>
        <taxon>Eukaryota</taxon>
        <taxon>Viridiplantae</taxon>
        <taxon>Streptophyta</taxon>
        <taxon>Embryophyta</taxon>
        <taxon>Tracheophyta</taxon>
        <taxon>Spermatophyta</taxon>
        <taxon>Magnoliopsida</taxon>
        <taxon>eudicotyledons</taxon>
        <taxon>Gunneridae</taxon>
        <taxon>Pentapetalae</taxon>
        <taxon>rosids</taxon>
        <taxon>fabids</taxon>
        <taxon>Fabales</taxon>
        <taxon>Fabaceae</taxon>
        <taxon>Papilionoideae</taxon>
        <taxon>50 kb inversion clade</taxon>
        <taxon>genistoids sensu lato</taxon>
        <taxon>core genistoids</taxon>
        <taxon>Genisteae</taxon>
        <taxon>Lupinus</taxon>
    </lineage>
</organism>
<dbReference type="PANTHER" id="PTHR36245">
    <property type="entry name" value="GLYCINE-RICH PROTEIN DOT1-LIKE"/>
    <property type="match status" value="1"/>
</dbReference>
<keyword evidence="2" id="KW-0812">Transmembrane</keyword>
<keyword evidence="2" id="KW-0472">Membrane</keyword>
<evidence type="ECO:0000313" key="3">
    <source>
        <dbReference type="EMBL" id="KAE9620614.1"/>
    </source>
</evidence>
<comment type="caution">
    <text evidence="3">The sequence shown here is derived from an EMBL/GenBank/DDBJ whole genome shotgun (WGS) entry which is preliminary data.</text>
</comment>
<proteinExistence type="predicted"/>
<gene>
    <name evidence="3" type="ORF">Lalb_Chr01g0004901</name>
</gene>
<protein>
    <submittedName>
        <fullName evidence="3">Uncharacterized protein</fullName>
    </submittedName>
</protein>
<dbReference type="EMBL" id="WOCE01000001">
    <property type="protein sequence ID" value="KAE9620614.1"/>
    <property type="molecule type" value="Genomic_DNA"/>
</dbReference>
<dbReference type="OrthoDB" id="1434937at2759"/>
<feature type="transmembrane region" description="Helical" evidence="2">
    <location>
        <begin position="108"/>
        <end position="127"/>
    </location>
</feature>
<keyword evidence="2" id="KW-1133">Transmembrane helix</keyword>
<feature type="compositionally biased region" description="Gly residues" evidence="1">
    <location>
        <begin position="55"/>
        <end position="69"/>
    </location>
</feature>
<dbReference type="PANTHER" id="PTHR36245:SF5">
    <property type="entry name" value="GLYCINE-RICH PROTEIN DOT1-LIKE"/>
    <property type="match status" value="1"/>
</dbReference>
<feature type="region of interest" description="Disordered" evidence="1">
    <location>
        <begin position="52"/>
        <end position="80"/>
    </location>
</feature>
<evidence type="ECO:0000256" key="2">
    <source>
        <dbReference type="SAM" id="Phobius"/>
    </source>
</evidence>
<sequence length="128" mass="14280">MEHIWKYLVLFYVVLFFHLHFLHVKSQHLANSSIHAVSERVSRSSVVRTVSLNRRGGGGGRSGGHGSRGNGHHRGTIPMYGAASGSHNHNSYNRHHGTSNARLYNVGFYHYLILFISIAMTPIGISFL</sequence>
<accession>A0A6A5PRN4</accession>
<reference evidence="4" key="1">
    <citation type="journal article" date="2020" name="Nat. Commun.">
        <title>Genome sequence of the cluster root forming white lupin.</title>
        <authorList>
            <person name="Hufnagel B."/>
            <person name="Marques A."/>
            <person name="Soriano A."/>
            <person name="Marques L."/>
            <person name="Divol F."/>
            <person name="Doumas P."/>
            <person name="Sallet E."/>
            <person name="Mancinotti D."/>
            <person name="Carrere S."/>
            <person name="Marande W."/>
            <person name="Arribat S."/>
            <person name="Keller J."/>
            <person name="Huneau C."/>
            <person name="Blein T."/>
            <person name="Aime D."/>
            <person name="Laguerre M."/>
            <person name="Taylor J."/>
            <person name="Schubert V."/>
            <person name="Nelson M."/>
            <person name="Geu-Flores F."/>
            <person name="Crespi M."/>
            <person name="Gallardo-Guerrero K."/>
            <person name="Delaux P.-M."/>
            <person name="Salse J."/>
            <person name="Berges H."/>
            <person name="Guyot R."/>
            <person name="Gouzy J."/>
            <person name="Peret B."/>
        </authorList>
    </citation>
    <scope>NUCLEOTIDE SEQUENCE [LARGE SCALE GENOMIC DNA]</scope>
    <source>
        <strain evidence="4">cv. Amiga</strain>
    </source>
</reference>
<evidence type="ECO:0000313" key="4">
    <source>
        <dbReference type="Proteomes" id="UP000447434"/>
    </source>
</evidence>
<keyword evidence="4" id="KW-1185">Reference proteome</keyword>
<name>A0A6A5PRN4_LUPAL</name>
<feature type="transmembrane region" description="Helical" evidence="2">
    <location>
        <begin position="7"/>
        <end position="24"/>
    </location>
</feature>